<dbReference type="EMBL" id="CAICTM010000002">
    <property type="protein sequence ID" value="CAB9496162.1"/>
    <property type="molecule type" value="Genomic_DNA"/>
</dbReference>
<feature type="region of interest" description="Disordered" evidence="2">
    <location>
        <begin position="38"/>
        <end position="59"/>
    </location>
</feature>
<gene>
    <name evidence="4" type="ORF">SEMRO_2_G001380.1</name>
</gene>
<name>A0A9N8D4F0_9STRA</name>
<dbReference type="Proteomes" id="UP001153069">
    <property type="component" value="Unassembled WGS sequence"/>
</dbReference>
<accession>A0A9N8D4F0</accession>
<dbReference type="InterPro" id="IPR036222">
    <property type="entry name" value="CAP_N_sf"/>
</dbReference>
<dbReference type="InterPro" id="IPR001837">
    <property type="entry name" value="Adenylate_cyclase-assoc_CAP"/>
</dbReference>
<dbReference type="PANTHER" id="PTHR10652:SF0">
    <property type="entry name" value="ADENYLYL CYCLASE-ASSOCIATED PROTEIN"/>
    <property type="match status" value="1"/>
</dbReference>
<dbReference type="Gene3D" id="1.25.40.330">
    <property type="entry name" value="Adenylate cyclase-associated CAP, N-terminal domain"/>
    <property type="match status" value="1"/>
</dbReference>
<dbReference type="PROSITE" id="PS51329">
    <property type="entry name" value="C_CAP_COFACTOR_C"/>
    <property type="match status" value="1"/>
</dbReference>
<feature type="region of interest" description="Disordered" evidence="2">
    <location>
        <begin position="319"/>
        <end position="338"/>
    </location>
</feature>
<dbReference type="GO" id="GO:0019933">
    <property type="term" value="P:cAMP-mediated signaling"/>
    <property type="evidence" value="ECO:0007669"/>
    <property type="project" value="TreeGrafter"/>
</dbReference>
<dbReference type="PANTHER" id="PTHR10652">
    <property type="entry name" value="ADENYLYL CYCLASE-ASSOCIATED PROTEIN"/>
    <property type="match status" value="1"/>
</dbReference>
<dbReference type="InterPro" id="IPR013912">
    <property type="entry name" value="Adenylate_cyclase-assoc_CAP_C"/>
</dbReference>
<evidence type="ECO:0000259" key="3">
    <source>
        <dbReference type="PROSITE" id="PS51329"/>
    </source>
</evidence>
<dbReference type="InterPro" id="IPR016098">
    <property type="entry name" value="CAP/MinC_C"/>
</dbReference>
<comment type="similarity">
    <text evidence="1">Belongs to the CAP family.</text>
</comment>
<dbReference type="GO" id="GO:0005737">
    <property type="term" value="C:cytoplasm"/>
    <property type="evidence" value="ECO:0007669"/>
    <property type="project" value="TreeGrafter"/>
</dbReference>
<evidence type="ECO:0000256" key="2">
    <source>
        <dbReference type="SAM" id="MobiDB-lite"/>
    </source>
</evidence>
<dbReference type="GO" id="GO:0003779">
    <property type="term" value="F:actin binding"/>
    <property type="evidence" value="ECO:0007669"/>
    <property type="project" value="InterPro"/>
</dbReference>
<feature type="region of interest" description="Disordered" evidence="2">
    <location>
        <begin position="294"/>
        <end position="314"/>
    </location>
</feature>
<reference evidence="4" key="1">
    <citation type="submission" date="2020-06" db="EMBL/GenBank/DDBJ databases">
        <authorList>
            <consortium name="Plant Systems Biology data submission"/>
        </authorList>
    </citation>
    <scope>NUCLEOTIDE SEQUENCE</scope>
    <source>
        <strain evidence="4">D6</strain>
    </source>
</reference>
<dbReference type="SMART" id="SM00673">
    <property type="entry name" value="CARP"/>
    <property type="match status" value="2"/>
</dbReference>
<dbReference type="SUPFAM" id="SSF69340">
    <property type="entry name" value="C-terminal domain of adenylylcyclase associated protein"/>
    <property type="match status" value="1"/>
</dbReference>
<dbReference type="SUPFAM" id="SSF101278">
    <property type="entry name" value="N-terminal domain of adenylylcyclase associated protein, CAP"/>
    <property type="match status" value="1"/>
</dbReference>
<dbReference type="InterPro" id="IPR036223">
    <property type="entry name" value="CAP_C_sf"/>
</dbReference>
<evidence type="ECO:0000256" key="1">
    <source>
        <dbReference type="ARBA" id="ARBA00007659"/>
    </source>
</evidence>
<organism evidence="4 5">
    <name type="scientific">Seminavis robusta</name>
    <dbReference type="NCBI Taxonomy" id="568900"/>
    <lineage>
        <taxon>Eukaryota</taxon>
        <taxon>Sar</taxon>
        <taxon>Stramenopiles</taxon>
        <taxon>Ochrophyta</taxon>
        <taxon>Bacillariophyta</taxon>
        <taxon>Bacillariophyceae</taxon>
        <taxon>Bacillariophycidae</taxon>
        <taxon>Naviculales</taxon>
        <taxon>Naviculaceae</taxon>
        <taxon>Seminavis</taxon>
    </lineage>
</organism>
<dbReference type="OrthoDB" id="1601at2759"/>
<sequence length="514" mass="55882">MAASKPSIAGLDPLKELFEGILVRLEALEGKVGVAAPQSSASLSGGSSHGKPPTKGGKRLSVVHVAPDQAADSVVAFDEYIKTSVMPLALTCDELGGLQDIGKHLMDAWDGIRGIIVLATKSKAPEEDLAKALTPHLAQTQDSIKAIQSIKVDRDWDRHYKAISEMLPCNSWVLCKAPAMMPANCAKDAIGAAEFWTNKIRKDFKDDEAQQDFCNTVKKVLKELSEYIEKYHKTGLSWNPRGVSLAEAAVVMAEPPEEKKDVMKSPIGKRRSVGVGSLVGGNVSGLVSELASKRNADGSSAATGLRKVTKDQQTWRKEFKKDAAGTVAPPPKPKAKPVAEKKKLTGLPIFEYQDRGHKWVIENHTAESAKKESDNGIITVEVSDPKQQVYMYNCSGVTVKVNGGKFKSLILDKCEKCNVVFETVISSTEVVNCKRLQFQTDGVCPVFTIDKTVGCLVWLSEKSKDISSFVVSMSSEVNVNFPDGDDMKELPIPEQFVHKLVNGKVASEVSDLYH</sequence>
<dbReference type="GO" id="GO:0008179">
    <property type="term" value="F:adenylate cyclase binding"/>
    <property type="evidence" value="ECO:0007669"/>
    <property type="project" value="TreeGrafter"/>
</dbReference>
<dbReference type="InterPro" id="IPR006599">
    <property type="entry name" value="CARP_motif"/>
</dbReference>
<evidence type="ECO:0000313" key="5">
    <source>
        <dbReference type="Proteomes" id="UP001153069"/>
    </source>
</evidence>
<dbReference type="Pfam" id="PF21938">
    <property type="entry name" value="CAP_N"/>
    <property type="match status" value="1"/>
</dbReference>
<dbReference type="Gene3D" id="2.160.20.70">
    <property type="match status" value="1"/>
</dbReference>
<proteinExistence type="inferred from homology"/>
<comment type="caution">
    <text evidence="4">The sequence shown here is derived from an EMBL/GenBank/DDBJ whole genome shotgun (WGS) entry which is preliminary data.</text>
</comment>
<evidence type="ECO:0000313" key="4">
    <source>
        <dbReference type="EMBL" id="CAB9496162.1"/>
    </source>
</evidence>
<dbReference type="GO" id="GO:0007015">
    <property type="term" value="P:actin filament organization"/>
    <property type="evidence" value="ECO:0007669"/>
    <property type="project" value="TreeGrafter"/>
</dbReference>
<keyword evidence="5" id="KW-1185">Reference proteome</keyword>
<feature type="compositionally biased region" description="Low complexity" evidence="2">
    <location>
        <begin position="39"/>
        <end position="50"/>
    </location>
</feature>
<dbReference type="AlphaFoldDB" id="A0A9N8D4F0"/>
<feature type="domain" description="C-CAP/cofactor C-like" evidence="3">
    <location>
        <begin position="365"/>
        <end position="492"/>
    </location>
</feature>
<protein>
    <submittedName>
        <fullName evidence="4">Cyclase-associated protein 2</fullName>
    </submittedName>
</protein>
<dbReference type="InterPro" id="IPR053950">
    <property type="entry name" value="CAP_N"/>
</dbReference>
<dbReference type="InterPro" id="IPR017901">
    <property type="entry name" value="C-CAP_CF_C-like"/>
</dbReference>
<dbReference type="Pfam" id="PF08603">
    <property type="entry name" value="CAP_C"/>
    <property type="match status" value="1"/>
</dbReference>